<accession>A0A2T4AJX8</accession>
<sequence>LRCSKGRKYVLQQKADLPDSRRRRKTSSHMTSCSYMLRLSRLYAGGPWAIFRNEADSANEYNYELLAPSVYLRVRRIAVEKRKAAIISSYKSGVRPIQILTQIQHKVYSFYTCCL</sequence>
<name>A0A2T4AJX8_TRIHA</name>
<dbReference type="AlphaFoldDB" id="A0A2T4AJX8"/>
<protein>
    <submittedName>
        <fullName evidence="1">Uncharacterized protein</fullName>
    </submittedName>
</protein>
<dbReference type="GeneID" id="36631136"/>
<dbReference type="Proteomes" id="UP000241690">
    <property type="component" value="Unassembled WGS sequence"/>
</dbReference>
<organism evidence="1 2">
    <name type="scientific">Trichoderma harzianum CBS 226.95</name>
    <dbReference type="NCBI Taxonomy" id="983964"/>
    <lineage>
        <taxon>Eukaryota</taxon>
        <taxon>Fungi</taxon>
        <taxon>Dikarya</taxon>
        <taxon>Ascomycota</taxon>
        <taxon>Pezizomycotina</taxon>
        <taxon>Sordariomycetes</taxon>
        <taxon>Hypocreomycetidae</taxon>
        <taxon>Hypocreales</taxon>
        <taxon>Hypocreaceae</taxon>
        <taxon>Trichoderma</taxon>
    </lineage>
</organism>
<evidence type="ECO:0000313" key="2">
    <source>
        <dbReference type="Proteomes" id="UP000241690"/>
    </source>
</evidence>
<proteinExistence type="predicted"/>
<gene>
    <name evidence="1" type="ORF">M431DRAFT_77255</name>
</gene>
<evidence type="ECO:0000313" key="1">
    <source>
        <dbReference type="EMBL" id="PTB57366.1"/>
    </source>
</evidence>
<feature type="non-terminal residue" evidence="1">
    <location>
        <position position="1"/>
    </location>
</feature>
<keyword evidence="2" id="KW-1185">Reference proteome</keyword>
<dbReference type="RefSeq" id="XP_024777043.1">
    <property type="nucleotide sequence ID" value="XM_024922553.1"/>
</dbReference>
<reference evidence="1 2" key="1">
    <citation type="submission" date="2016-07" db="EMBL/GenBank/DDBJ databases">
        <title>Multiple horizontal gene transfer events from other fungi enriched the ability of initially mycotrophic Trichoderma (Ascomycota) to feed on dead plant biomass.</title>
        <authorList>
            <consortium name="DOE Joint Genome Institute"/>
            <person name="Aerts A."/>
            <person name="Atanasova L."/>
            <person name="Chenthamara K."/>
            <person name="Zhang J."/>
            <person name="Grujic M."/>
            <person name="Henrissat B."/>
            <person name="Kuo A."/>
            <person name="Salamov A."/>
            <person name="Lipzen A."/>
            <person name="Labutti K."/>
            <person name="Barry K."/>
            <person name="Miao Y."/>
            <person name="Rahimi M.J."/>
            <person name="Shen Q."/>
            <person name="Grigoriev I.V."/>
            <person name="Kubicek C.P."/>
            <person name="Druzhinina I.S."/>
        </authorList>
    </citation>
    <scope>NUCLEOTIDE SEQUENCE [LARGE SCALE GENOMIC DNA]</scope>
    <source>
        <strain evidence="1 2">CBS 226.95</strain>
    </source>
</reference>
<dbReference type="EMBL" id="KZ679677">
    <property type="protein sequence ID" value="PTB57366.1"/>
    <property type="molecule type" value="Genomic_DNA"/>
</dbReference>